<evidence type="ECO:0000259" key="3">
    <source>
        <dbReference type="Pfam" id="PF05008"/>
    </source>
</evidence>
<dbReference type="GO" id="GO:0006886">
    <property type="term" value="P:intracellular protein transport"/>
    <property type="evidence" value="ECO:0007669"/>
    <property type="project" value="InterPro"/>
</dbReference>
<evidence type="ECO:0000256" key="2">
    <source>
        <dbReference type="SAM" id="MobiDB-lite"/>
    </source>
</evidence>
<dbReference type="InterPro" id="IPR007705">
    <property type="entry name" value="Vesicle_trsprt_v-SNARE_N"/>
</dbReference>
<evidence type="ECO:0000256" key="1">
    <source>
        <dbReference type="ARBA" id="ARBA00006108"/>
    </source>
</evidence>
<dbReference type="SUPFAM" id="SSF47661">
    <property type="entry name" value="t-snare proteins"/>
    <property type="match status" value="1"/>
</dbReference>
<accession>A0A7S1XPN4</accession>
<comment type="similarity">
    <text evidence="1">Belongs to the VTI1 family.</text>
</comment>
<dbReference type="InterPro" id="IPR038407">
    <property type="entry name" value="v-SNARE_N_sf"/>
</dbReference>
<feature type="region of interest" description="Disordered" evidence="2">
    <location>
        <begin position="74"/>
        <end position="129"/>
    </location>
</feature>
<proteinExistence type="inferred from homology"/>
<feature type="compositionally biased region" description="Basic and acidic residues" evidence="2">
    <location>
        <begin position="117"/>
        <end position="129"/>
    </location>
</feature>
<dbReference type="Gene3D" id="1.20.58.400">
    <property type="entry name" value="t-snare proteins"/>
    <property type="match status" value="1"/>
</dbReference>
<dbReference type="InterPro" id="IPR010989">
    <property type="entry name" value="SNARE"/>
</dbReference>
<evidence type="ECO:0000313" key="4">
    <source>
        <dbReference type="EMBL" id="CAD9250338.1"/>
    </source>
</evidence>
<dbReference type="GO" id="GO:0016020">
    <property type="term" value="C:membrane"/>
    <property type="evidence" value="ECO:0007669"/>
    <property type="project" value="InterPro"/>
</dbReference>
<dbReference type="AlphaFoldDB" id="A0A7S1XPN4"/>
<reference evidence="4" key="1">
    <citation type="submission" date="2021-01" db="EMBL/GenBank/DDBJ databases">
        <authorList>
            <person name="Corre E."/>
            <person name="Pelletier E."/>
            <person name="Niang G."/>
            <person name="Scheremetjew M."/>
            <person name="Finn R."/>
            <person name="Kale V."/>
            <person name="Holt S."/>
            <person name="Cochrane G."/>
            <person name="Meng A."/>
            <person name="Brown T."/>
            <person name="Cohen L."/>
        </authorList>
    </citation>
    <scope>NUCLEOTIDE SEQUENCE</scope>
    <source>
        <strain evidence="4">CCMP2877</strain>
    </source>
</reference>
<sequence length="129" mass="13919">MAAFGQTVFDTYEEEANTSLASFEQELAQSAVYAGNEKAAKLHNAEVLLAQVKDVLDQMAIEVRTVPRKERAPYEQRKAAVQTAYDDAQRKLKKTREDANKAKLLGAGAGAAGGKESASRTGERTDDAA</sequence>
<dbReference type="Pfam" id="PF05008">
    <property type="entry name" value="V-SNARE"/>
    <property type="match status" value="1"/>
</dbReference>
<protein>
    <recommendedName>
        <fullName evidence="3">Vesicle transport v-SNARE N-terminal domain-containing protein</fullName>
    </recommendedName>
</protein>
<feature type="compositionally biased region" description="Basic and acidic residues" evidence="2">
    <location>
        <begin position="87"/>
        <end position="101"/>
    </location>
</feature>
<feature type="domain" description="Vesicle transport v-SNARE N-terminal" evidence="3">
    <location>
        <begin position="8"/>
        <end position="95"/>
    </location>
</feature>
<dbReference type="GO" id="GO:0016192">
    <property type="term" value="P:vesicle-mediated transport"/>
    <property type="evidence" value="ECO:0007669"/>
    <property type="project" value="InterPro"/>
</dbReference>
<organism evidence="4">
    <name type="scientific">Phaeomonas parva</name>
    <dbReference type="NCBI Taxonomy" id="124430"/>
    <lineage>
        <taxon>Eukaryota</taxon>
        <taxon>Sar</taxon>
        <taxon>Stramenopiles</taxon>
        <taxon>Ochrophyta</taxon>
        <taxon>Pinguiophyceae</taxon>
        <taxon>Pinguiochrysidales</taxon>
        <taxon>Pinguiochrysidaceae</taxon>
        <taxon>Phaeomonas</taxon>
    </lineage>
</organism>
<dbReference type="EMBL" id="HBGJ01013697">
    <property type="protein sequence ID" value="CAD9250338.1"/>
    <property type="molecule type" value="Transcribed_RNA"/>
</dbReference>
<name>A0A7S1XPN4_9STRA</name>
<gene>
    <name evidence="4" type="ORF">PPAR1163_LOCUS8699</name>
</gene>